<name>A0A842YPT2_METTF</name>
<evidence type="ECO:0000256" key="12">
    <source>
        <dbReference type="ARBA" id="ARBA00034430"/>
    </source>
</evidence>
<dbReference type="GO" id="GO:0015252">
    <property type="term" value="F:proton channel activity"/>
    <property type="evidence" value="ECO:0007669"/>
    <property type="project" value="InterPro"/>
</dbReference>
<comment type="subcellular location">
    <subcellularLocation>
        <location evidence="1">Membrane</location>
        <topology evidence="1">Multi-pass membrane protein</topology>
    </subcellularLocation>
</comment>
<dbReference type="Pfam" id="PF06736">
    <property type="entry name" value="TMEM175"/>
    <property type="match status" value="1"/>
</dbReference>
<evidence type="ECO:0000256" key="7">
    <source>
        <dbReference type="ARBA" id="ARBA00022958"/>
    </source>
</evidence>
<keyword evidence="7" id="KW-0630">Potassium</keyword>
<dbReference type="InterPro" id="IPR010617">
    <property type="entry name" value="TMEM175-like"/>
</dbReference>
<evidence type="ECO:0000256" key="8">
    <source>
        <dbReference type="ARBA" id="ARBA00022989"/>
    </source>
</evidence>
<dbReference type="GO" id="GO:0016020">
    <property type="term" value="C:membrane"/>
    <property type="evidence" value="ECO:0007669"/>
    <property type="project" value="UniProtKB-SubCell"/>
</dbReference>
<evidence type="ECO:0000313" key="14">
    <source>
        <dbReference type="EMBL" id="MBE2899943.1"/>
    </source>
</evidence>
<keyword evidence="11" id="KW-0407">Ion channel</keyword>
<evidence type="ECO:0000256" key="5">
    <source>
        <dbReference type="ARBA" id="ARBA00022692"/>
    </source>
</evidence>
<dbReference type="Proteomes" id="UP000646659">
    <property type="component" value="Unassembled WGS sequence"/>
</dbReference>
<evidence type="ECO:0000313" key="15">
    <source>
        <dbReference type="Proteomes" id="UP000646659"/>
    </source>
</evidence>
<evidence type="ECO:0000256" key="3">
    <source>
        <dbReference type="ARBA" id="ARBA00022448"/>
    </source>
</evidence>
<evidence type="ECO:0000256" key="6">
    <source>
        <dbReference type="ARBA" id="ARBA00022826"/>
    </source>
</evidence>
<protein>
    <recommendedName>
        <fullName evidence="16">DUF1211 domain-containing protein</fullName>
    </recommendedName>
</protein>
<keyword evidence="3" id="KW-0813">Transport</keyword>
<keyword evidence="6" id="KW-0631">Potassium channel</keyword>
<dbReference type="EMBL" id="QKOF01000005">
    <property type="protein sequence ID" value="MBE2899943.1"/>
    <property type="molecule type" value="Genomic_DNA"/>
</dbReference>
<sequence>MRKNRLEALVDAIFAIAMTILVLGIDTPTGTISASKMDAYIMGLASDLYS</sequence>
<dbReference type="OrthoDB" id="10769at2157"/>
<proteinExistence type="inferred from homology"/>
<comment type="catalytic activity">
    <reaction evidence="12">
        <text>K(+)(in) = K(+)(out)</text>
        <dbReference type="Rhea" id="RHEA:29463"/>
        <dbReference type="ChEBI" id="CHEBI:29103"/>
    </reaction>
</comment>
<keyword evidence="8 13" id="KW-1133">Transmembrane helix</keyword>
<dbReference type="RefSeq" id="WP_192961713.1">
    <property type="nucleotide sequence ID" value="NZ_QKOF01000005.1"/>
</dbReference>
<accession>A0A842YPT2</accession>
<evidence type="ECO:0000256" key="9">
    <source>
        <dbReference type="ARBA" id="ARBA00023065"/>
    </source>
</evidence>
<evidence type="ECO:0000256" key="11">
    <source>
        <dbReference type="ARBA" id="ARBA00023303"/>
    </source>
</evidence>
<reference evidence="14" key="1">
    <citation type="submission" date="2018-06" db="EMBL/GenBank/DDBJ databases">
        <title>Draft genome sequence of Methanothermobacter thermautotrophicus Strain WHS, a thermophilic, hydrogenotrophic methanogen isolated from Washburn Hot Springs in Yellowstone National Park, USA.</title>
        <authorList>
            <person name="Mckay L.J."/>
            <person name="Klingelsmith K."/>
            <person name="Inskeep W.P."/>
            <person name="Fields M.W."/>
        </authorList>
    </citation>
    <scope>NUCLEOTIDE SEQUENCE</scope>
    <source>
        <strain evidence="14">WHS</strain>
    </source>
</reference>
<keyword evidence="5 13" id="KW-0812">Transmembrane</keyword>
<gene>
    <name evidence="14" type="ORF">DNK57_03800</name>
</gene>
<keyword evidence="4" id="KW-0633">Potassium transport</keyword>
<evidence type="ECO:0000256" key="1">
    <source>
        <dbReference type="ARBA" id="ARBA00004141"/>
    </source>
</evidence>
<evidence type="ECO:0000256" key="13">
    <source>
        <dbReference type="SAM" id="Phobius"/>
    </source>
</evidence>
<evidence type="ECO:0000256" key="2">
    <source>
        <dbReference type="ARBA" id="ARBA00006920"/>
    </source>
</evidence>
<evidence type="ECO:0008006" key="16">
    <source>
        <dbReference type="Google" id="ProtNLM"/>
    </source>
</evidence>
<organism evidence="14 15">
    <name type="scientific">Methanothermobacter thermautotrophicus</name>
    <name type="common">Methanobacterium thermoformicicum</name>
    <dbReference type="NCBI Taxonomy" id="145262"/>
    <lineage>
        <taxon>Archaea</taxon>
        <taxon>Methanobacteriati</taxon>
        <taxon>Methanobacteriota</taxon>
        <taxon>Methanomada group</taxon>
        <taxon>Methanobacteria</taxon>
        <taxon>Methanobacteriales</taxon>
        <taxon>Methanobacteriaceae</taxon>
        <taxon>Methanothermobacter</taxon>
    </lineage>
</organism>
<comment type="similarity">
    <text evidence="2">Belongs to the TMEM175 family.</text>
</comment>
<feature type="transmembrane region" description="Helical" evidence="13">
    <location>
        <begin position="7"/>
        <end position="25"/>
    </location>
</feature>
<evidence type="ECO:0000256" key="4">
    <source>
        <dbReference type="ARBA" id="ARBA00022538"/>
    </source>
</evidence>
<dbReference type="GO" id="GO:0005267">
    <property type="term" value="F:potassium channel activity"/>
    <property type="evidence" value="ECO:0007669"/>
    <property type="project" value="UniProtKB-KW"/>
</dbReference>
<evidence type="ECO:0000256" key="10">
    <source>
        <dbReference type="ARBA" id="ARBA00023136"/>
    </source>
</evidence>
<comment type="caution">
    <text evidence="14">The sequence shown here is derived from an EMBL/GenBank/DDBJ whole genome shotgun (WGS) entry which is preliminary data.</text>
</comment>
<keyword evidence="10 13" id="KW-0472">Membrane</keyword>
<dbReference type="AlphaFoldDB" id="A0A842YPT2"/>
<keyword evidence="9" id="KW-0406">Ion transport</keyword>